<dbReference type="RefSeq" id="WP_331791461.1">
    <property type="nucleotide sequence ID" value="NZ_BAAAUO010000012.1"/>
</dbReference>
<dbReference type="Proteomes" id="UP001351900">
    <property type="component" value="Unassembled WGS sequence"/>
</dbReference>
<organism evidence="2 3">
    <name type="scientific">Microbacterium schleiferi</name>
    <dbReference type="NCBI Taxonomy" id="69362"/>
    <lineage>
        <taxon>Bacteria</taxon>
        <taxon>Bacillati</taxon>
        <taxon>Actinomycetota</taxon>
        <taxon>Actinomycetes</taxon>
        <taxon>Micrococcales</taxon>
        <taxon>Microbacteriaceae</taxon>
        <taxon>Microbacterium</taxon>
    </lineage>
</organism>
<comment type="caution">
    <text evidence="2">The sequence shown here is derived from an EMBL/GenBank/DDBJ whole genome shotgun (WGS) entry which is preliminary data.</text>
</comment>
<keyword evidence="1" id="KW-0472">Membrane</keyword>
<dbReference type="EMBL" id="JAZHOV010000004">
    <property type="protein sequence ID" value="MEF2255107.1"/>
    <property type="molecule type" value="Genomic_DNA"/>
</dbReference>
<evidence type="ECO:0000256" key="1">
    <source>
        <dbReference type="SAM" id="Phobius"/>
    </source>
</evidence>
<evidence type="ECO:0000313" key="3">
    <source>
        <dbReference type="Proteomes" id="UP001351900"/>
    </source>
</evidence>
<keyword evidence="3" id="KW-1185">Reference proteome</keyword>
<evidence type="ECO:0008006" key="4">
    <source>
        <dbReference type="Google" id="ProtNLM"/>
    </source>
</evidence>
<feature type="transmembrane region" description="Helical" evidence="1">
    <location>
        <begin position="115"/>
        <end position="140"/>
    </location>
</feature>
<sequence>MTDVDTDTQASVAGNSVLPGVEIVAAIRRVATVAALALLAYMTFTRGSAGACVGGVGADGGYIDANGDPTDVAPQCISLALEPGPVVIIAVVLTFIVALTLVIRRAQTVPAALRILDRATLVILAIAAVSLVVSLVWFGLLPIRDWSPDGEWGFVFPFPFGSVDLSITPMQASVSG</sequence>
<keyword evidence="1" id="KW-0812">Transmembrane</keyword>
<accession>A0ABU7V600</accession>
<evidence type="ECO:0000313" key="2">
    <source>
        <dbReference type="EMBL" id="MEF2255107.1"/>
    </source>
</evidence>
<reference evidence="2 3" key="1">
    <citation type="submission" date="2024-01" db="EMBL/GenBank/DDBJ databases">
        <title>the genome sequence of strain Microbacterium schleiferi NBRC 15075.</title>
        <authorList>
            <person name="Ding Y."/>
            <person name="Zhang G."/>
        </authorList>
    </citation>
    <scope>NUCLEOTIDE SEQUENCE [LARGE SCALE GENOMIC DNA]</scope>
    <source>
        <strain evidence="2 3">NBRC 15075</strain>
    </source>
</reference>
<proteinExistence type="predicted"/>
<feature type="transmembrane region" description="Helical" evidence="1">
    <location>
        <begin position="84"/>
        <end position="103"/>
    </location>
</feature>
<gene>
    <name evidence="2" type="ORF">V2V91_08155</name>
</gene>
<protein>
    <recommendedName>
        <fullName evidence="4">Cell division protein FtsK</fullName>
    </recommendedName>
</protein>
<name>A0ABU7V600_9MICO</name>
<keyword evidence="1" id="KW-1133">Transmembrane helix</keyword>